<dbReference type="EMBL" id="JAQQAF010000004">
    <property type="protein sequence ID" value="KAJ8492785.1"/>
    <property type="molecule type" value="Genomic_DNA"/>
</dbReference>
<feature type="chain" id="PRO_5043339331" evidence="1">
    <location>
        <begin position="34"/>
        <end position="121"/>
    </location>
</feature>
<dbReference type="AlphaFoldDB" id="A0AAV8R7S2"/>
<reference evidence="2 3" key="1">
    <citation type="submission" date="2022-12" db="EMBL/GenBank/DDBJ databases">
        <title>Chromosome-scale assembly of the Ensete ventricosum genome.</title>
        <authorList>
            <person name="Dussert Y."/>
            <person name="Stocks J."/>
            <person name="Wendawek A."/>
            <person name="Woldeyes F."/>
            <person name="Nichols R.A."/>
            <person name="Borrell J.S."/>
        </authorList>
    </citation>
    <scope>NUCLEOTIDE SEQUENCE [LARGE SCALE GENOMIC DNA]</scope>
    <source>
        <strain evidence="3">cv. Maze</strain>
        <tissue evidence="2">Seeds</tissue>
    </source>
</reference>
<comment type="caution">
    <text evidence="2">The sequence shown here is derived from an EMBL/GenBank/DDBJ whole genome shotgun (WGS) entry which is preliminary data.</text>
</comment>
<dbReference type="Proteomes" id="UP001222027">
    <property type="component" value="Unassembled WGS sequence"/>
</dbReference>
<evidence type="ECO:0000313" key="2">
    <source>
        <dbReference type="EMBL" id="KAJ8492785.1"/>
    </source>
</evidence>
<protein>
    <submittedName>
        <fullName evidence="2">Uncharacterized protein</fullName>
    </submittedName>
</protein>
<gene>
    <name evidence="2" type="ORF">OPV22_014506</name>
</gene>
<name>A0AAV8R7S2_ENSVE</name>
<keyword evidence="3" id="KW-1185">Reference proteome</keyword>
<sequence length="121" mass="13382">MTMAGSGSFQNRRIASKHVMMLVALLLVSCCLGHGIGDEDRVEVEGIIGGWLHGEREKSSPRHQIRYGLEASRLEPELSIRRYYTDSMEQQHLALVGNSNITGHIAYLLGNLTNLQHLGLG</sequence>
<evidence type="ECO:0000313" key="3">
    <source>
        <dbReference type="Proteomes" id="UP001222027"/>
    </source>
</evidence>
<evidence type="ECO:0000256" key="1">
    <source>
        <dbReference type="SAM" id="SignalP"/>
    </source>
</evidence>
<accession>A0AAV8R7S2</accession>
<proteinExistence type="predicted"/>
<feature type="signal peptide" evidence="1">
    <location>
        <begin position="1"/>
        <end position="33"/>
    </location>
</feature>
<organism evidence="2 3">
    <name type="scientific">Ensete ventricosum</name>
    <name type="common">Abyssinian banana</name>
    <name type="synonym">Musa ensete</name>
    <dbReference type="NCBI Taxonomy" id="4639"/>
    <lineage>
        <taxon>Eukaryota</taxon>
        <taxon>Viridiplantae</taxon>
        <taxon>Streptophyta</taxon>
        <taxon>Embryophyta</taxon>
        <taxon>Tracheophyta</taxon>
        <taxon>Spermatophyta</taxon>
        <taxon>Magnoliopsida</taxon>
        <taxon>Liliopsida</taxon>
        <taxon>Zingiberales</taxon>
        <taxon>Musaceae</taxon>
        <taxon>Ensete</taxon>
    </lineage>
</organism>
<keyword evidence="1" id="KW-0732">Signal</keyword>